<organism evidence="2 3">
    <name type="scientific">Phytohabitans suffuscus</name>
    <dbReference type="NCBI Taxonomy" id="624315"/>
    <lineage>
        <taxon>Bacteria</taxon>
        <taxon>Bacillati</taxon>
        <taxon>Actinomycetota</taxon>
        <taxon>Actinomycetes</taxon>
        <taxon>Micromonosporales</taxon>
        <taxon>Micromonosporaceae</taxon>
    </lineage>
</organism>
<accession>A0A6F8YKY3</accession>
<proteinExistence type="predicted"/>
<gene>
    <name evidence="2" type="ORF">Psuf_039140</name>
</gene>
<dbReference type="AlphaFoldDB" id="A0A6F8YKY3"/>
<protein>
    <recommendedName>
        <fullName evidence="1">DUF4365 domain-containing protein</fullName>
    </recommendedName>
</protein>
<keyword evidence="3" id="KW-1185">Reference proteome</keyword>
<reference evidence="2 3" key="1">
    <citation type="submission" date="2020-03" db="EMBL/GenBank/DDBJ databases">
        <title>Whole genome shotgun sequence of Phytohabitans suffuscus NBRC 105367.</title>
        <authorList>
            <person name="Komaki H."/>
            <person name="Tamura T."/>
        </authorList>
    </citation>
    <scope>NUCLEOTIDE SEQUENCE [LARGE SCALE GENOMIC DNA]</scope>
    <source>
        <strain evidence="2 3">NBRC 105367</strain>
    </source>
</reference>
<dbReference type="Pfam" id="PF14280">
    <property type="entry name" value="DUF4365"/>
    <property type="match status" value="1"/>
</dbReference>
<dbReference type="InterPro" id="IPR025375">
    <property type="entry name" value="DUF4365"/>
</dbReference>
<feature type="domain" description="DUF4365" evidence="1">
    <location>
        <begin position="12"/>
        <end position="162"/>
    </location>
</feature>
<dbReference type="EMBL" id="AP022871">
    <property type="protein sequence ID" value="BCB86601.1"/>
    <property type="molecule type" value="Genomic_DNA"/>
</dbReference>
<evidence type="ECO:0000259" key="1">
    <source>
        <dbReference type="Pfam" id="PF14280"/>
    </source>
</evidence>
<dbReference type="Proteomes" id="UP000503011">
    <property type="component" value="Chromosome"/>
</dbReference>
<evidence type="ECO:0000313" key="2">
    <source>
        <dbReference type="EMBL" id="BCB86601.1"/>
    </source>
</evidence>
<dbReference type="KEGG" id="psuu:Psuf_039140"/>
<name>A0A6F8YKY3_9ACTN</name>
<reference evidence="2 3" key="2">
    <citation type="submission" date="2020-03" db="EMBL/GenBank/DDBJ databases">
        <authorList>
            <person name="Ichikawa N."/>
            <person name="Kimura A."/>
            <person name="Kitahashi Y."/>
            <person name="Uohara A."/>
        </authorList>
    </citation>
    <scope>NUCLEOTIDE SEQUENCE [LARGE SCALE GENOMIC DNA]</scope>
    <source>
        <strain evidence="2 3">NBRC 105367</strain>
    </source>
</reference>
<sequence>MAYGGSNLQGYFGESFVRVLASAAGRIASKPDIDMMGVDFTLSYPGSRGTTRFPMIDVQVKSWSRAVGSVDVWHYPMKVAHFNNLAGGGYSVPRYLFLVVVPDDEAQYAEADVDALQLRHCGYYVSLASRPQVDAGQQKQVTVPVPRQNVLTVQALRGLMHAVPAQRAAMP</sequence>
<dbReference type="RefSeq" id="WP_173158356.1">
    <property type="nucleotide sequence ID" value="NZ_AP022871.1"/>
</dbReference>
<evidence type="ECO:0000313" key="3">
    <source>
        <dbReference type="Proteomes" id="UP000503011"/>
    </source>
</evidence>